<evidence type="ECO:0000256" key="6">
    <source>
        <dbReference type="ARBA" id="ARBA00023136"/>
    </source>
</evidence>
<feature type="domain" description="ABC transmembrane type-1" evidence="8">
    <location>
        <begin position="74"/>
        <end position="264"/>
    </location>
</feature>
<dbReference type="EMBL" id="SOJK01000224">
    <property type="protein sequence ID" value="TET44304.1"/>
    <property type="molecule type" value="Genomic_DNA"/>
</dbReference>
<evidence type="ECO:0000256" key="5">
    <source>
        <dbReference type="ARBA" id="ARBA00022989"/>
    </source>
</evidence>
<keyword evidence="4 7" id="KW-0812">Transmembrane</keyword>
<evidence type="ECO:0000256" key="1">
    <source>
        <dbReference type="ARBA" id="ARBA00004651"/>
    </source>
</evidence>
<dbReference type="Pfam" id="PF00528">
    <property type="entry name" value="BPD_transp_1"/>
    <property type="match status" value="1"/>
</dbReference>
<dbReference type="PROSITE" id="PS50928">
    <property type="entry name" value="ABC_TM1"/>
    <property type="match status" value="1"/>
</dbReference>
<evidence type="ECO:0000256" key="4">
    <source>
        <dbReference type="ARBA" id="ARBA00022692"/>
    </source>
</evidence>
<sequence length="278" mass="31179">MKRKTDLGVAFKRGLVYFVLIVATVFLIFPLFWLFSSALKESQHIWLIPPVWIFRPVLDHFTLIFRERNFVKFLTNSLIVACGSTAISIFLGSLAAYSLVRLTIKGGKHIAFWIISLRMMPPIVVILPLYIFFSRLRLIDTHLGLILAHITLNLPFAVWMLMGFLRDVPREIEEAALTDGCSHIGTLFKVMLPVIAPGLAATAVFCVIWSWNDFIFAFSLTSTEAATLPVPISGFLGDYVWEWSAFYAGGSIAAFPIILLALLAQKYLVRGMTFGAVK</sequence>
<proteinExistence type="inferred from homology"/>
<dbReference type="PANTHER" id="PTHR32243">
    <property type="entry name" value="MALTOSE TRANSPORT SYSTEM PERMEASE-RELATED"/>
    <property type="match status" value="1"/>
</dbReference>
<organism evidence="9 10">
    <name type="scientific">Aerophobetes bacterium</name>
    <dbReference type="NCBI Taxonomy" id="2030807"/>
    <lineage>
        <taxon>Bacteria</taxon>
        <taxon>Candidatus Aerophobota</taxon>
    </lineage>
</organism>
<dbReference type="GO" id="GO:0005886">
    <property type="term" value="C:plasma membrane"/>
    <property type="evidence" value="ECO:0007669"/>
    <property type="project" value="UniProtKB-SubCell"/>
</dbReference>
<protein>
    <submittedName>
        <fullName evidence="9">Carbohydrate ABC transporter permease</fullName>
    </submittedName>
</protein>
<feature type="transmembrane region" description="Helical" evidence="7">
    <location>
        <begin position="77"/>
        <end position="100"/>
    </location>
</feature>
<evidence type="ECO:0000313" key="9">
    <source>
        <dbReference type="EMBL" id="TET44304.1"/>
    </source>
</evidence>
<dbReference type="GO" id="GO:0055085">
    <property type="term" value="P:transmembrane transport"/>
    <property type="evidence" value="ECO:0007669"/>
    <property type="project" value="InterPro"/>
</dbReference>
<feature type="transmembrane region" description="Helical" evidence="7">
    <location>
        <begin position="245"/>
        <end position="264"/>
    </location>
</feature>
<feature type="transmembrane region" description="Helical" evidence="7">
    <location>
        <begin position="186"/>
        <end position="211"/>
    </location>
</feature>
<evidence type="ECO:0000259" key="8">
    <source>
        <dbReference type="PROSITE" id="PS50928"/>
    </source>
</evidence>
<accession>A0A523UP45</accession>
<dbReference type="InterPro" id="IPR035906">
    <property type="entry name" value="MetI-like_sf"/>
</dbReference>
<evidence type="ECO:0000313" key="10">
    <source>
        <dbReference type="Proteomes" id="UP000320679"/>
    </source>
</evidence>
<reference evidence="9 10" key="1">
    <citation type="submission" date="2019-03" db="EMBL/GenBank/DDBJ databases">
        <title>Metabolic potential of uncultured bacteria and archaea associated with petroleum seepage in deep-sea sediments.</title>
        <authorList>
            <person name="Dong X."/>
            <person name="Hubert C."/>
        </authorList>
    </citation>
    <scope>NUCLEOTIDE SEQUENCE [LARGE SCALE GENOMIC DNA]</scope>
    <source>
        <strain evidence="9">E29_bin78</strain>
    </source>
</reference>
<dbReference type="InterPro" id="IPR000515">
    <property type="entry name" value="MetI-like"/>
</dbReference>
<feature type="transmembrane region" description="Helical" evidence="7">
    <location>
        <begin position="112"/>
        <end position="133"/>
    </location>
</feature>
<dbReference type="AlphaFoldDB" id="A0A523UP45"/>
<dbReference type="InterPro" id="IPR050901">
    <property type="entry name" value="BP-dep_ABC_trans_perm"/>
</dbReference>
<evidence type="ECO:0000256" key="2">
    <source>
        <dbReference type="ARBA" id="ARBA00022448"/>
    </source>
</evidence>
<feature type="transmembrane region" description="Helical" evidence="7">
    <location>
        <begin position="145"/>
        <end position="165"/>
    </location>
</feature>
<dbReference type="PANTHER" id="PTHR32243:SF18">
    <property type="entry name" value="INNER MEMBRANE ABC TRANSPORTER PERMEASE PROTEIN YCJP"/>
    <property type="match status" value="1"/>
</dbReference>
<evidence type="ECO:0000256" key="3">
    <source>
        <dbReference type="ARBA" id="ARBA00022475"/>
    </source>
</evidence>
<comment type="similarity">
    <text evidence="7">Belongs to the binding-protein-dependent transport system permease family.</text>
</comment>
<comment type="subcellular location">
    <subcellularLocation>
        <location evidence="1 7">Cell membrane</location>
        <topology evidence="1 7">Multi-pass membrane protein</topology>
    </subcellularLocation>
</comment>
<comment type="caution">
    <text evidence="9">The sequence shown here is derived from an EMBL/GenBank/DDBJ whole genome shotgun (WGS) entry which is preliminary data.</text>
</comment>
<keyword evidence="6 7" id="KW-0472">Membrane</keyword>
<dbReference type="SUPFAM" id="SSF161098">
    <property type="entry name" value="MetI-like"/>
    <property type="match status" value="1"/>
</dbReference>
<feature type="transmembrane region" description="Helical" evidence="7">
    <location>
        <begin position="15"/>
        <end position="35"/>
    </location>
</feature>
<gene>
    <name evidence="9" type="ORF">E3J59_05220</name>
</gene>
<feature type="transmembrane region" description="Helical" evidence="7">
    <location>
        <begin position="47"/>
        <end position="65"/>
    </location>
</feature>
<name>A0A523UP45_UNCAE</name>
<dbReference type="Gene3D" id="1.10.3720.10">
    <property type="entry name" value="MetI-like"/>
    <property type="match status" value="1"/>
</dbReference>
<dbReference type="CDD" id="cd06261">
    <property type="entry name" value="TM_PBP2"/>
    <property type="match status" value="1"/>
</dbReference>
<keyword evidence="3" id="KW-1003">Cell membrane</keyword>
<keyword evidence="2 7" id="KW-0813">Transport</keyword>
<keyword evidence="5 7" id="KW-1133">Transmembrane helix</keyword>
<evidence type="ECO:0000256" key="7">
    <source>
        <dbReference type="RuleBase" id="RU363032"/>
    </source>
</evidence>
<dbReference type="Proteomes" id="UP000320679">
    <property type="component" value="Unassembled WGS sequence"/>
</dbReference>